<name>A0AAD6MV61_9EURO</name>
<dbReference type="PANTHER" id="PTHR37540">
    <property type="entry name" value="TRANSCRIPTION FACTOR (ACR-2), PUTATIVE-RELATED-RELATED"/>
    <property type="match status" value="1"/>
</dbReference>
<dbReference type="PANTHER" id="PTHR37540:SF5">
    <property type="entry name" value="TRANSCRIPTION FACTOR DOMAIN-CONTAINING PROTEIN"/>
    <property type="match status" value="1"/>
</dbReference>
<accession>A0AAD6MV61</accession>
<dbReference type="AlphaFoldDB" id="A0AAD6MV61"/>
<evidence type="ECO:0000313" key="2">
    <source>
        <dbReference type="Proteomes" id="UP001215712"/>
    </source>
</evidence>
<organism evidence="1 2">
    <name type="scientific">Penicillium malachiteum</name>
    <dbReference type="NCBI Taxonomy" id="1324776"/>
    <lineage>
        <taxon>Eukaryota</taxon>
        <taxon>Fungi</taxon>
        <taxon>Dikarya</taxon>
        <taxon>Ascomycota</taxon>
        <taxon>Pezizomycotina</taxon>
        <taxon>Eurotiomycetes</taxon>
        <taxon>Eurotiomycetidae</taxon>
        <taxon>Eurotiales</taxon>
        <taxon>Aspergillaceae</taxon>
        <taxon>Penicillium</taxon>
    </lineage>
</organism>
<sequence length="502" mass="56059">MHLSAEVIFPVAVRNDDQPCVFPYNVGPTALKIAKRRGRPKSSTKRLASIGNDQHLAEKRSKQNGFEFVHITGASGIPDLDSRKVIRRRVMINHFHHNRKKKDQKRPSIVNTPCAQIAGVDPFNTFPVIIEPYMHDLLTYYITVGWQRYYSVEKYTTFNPMAEYWLPRAMVDDAFFHILLGCANSHFSPDESNQPDYKYLVTIKHLNAAIAIVNKRIQSNEVPTATTLVVISTIAMIEKNRGSHENWKIHMKGLHKLVTLHGGLEALEAQPLAMGKIHRADLVGSIDAVQTPYFSNNTLLSTSKTHIQTINIGFKMLHEISPFDTTLISCIQTAAEIIASLKKLGKTAGYTEAASVRYWTTALQYNLLSTAYSNPIHEICRLAILLFSELLVNQSCSNSSPYEVLISKITAIYKSTETGCTDFSNPSILPPQLRLWSFCLAAYGTGTKMTIDNCRSIAAGAASELGLSTDEEVRSVLKQFLWDSSSEINAAPFSFQTKMEGL</sequence>
<keyword evidence="2" id="KW-1185">Reference proteome</keyword>
<reference evidence="1" key="1">
    <citation type="journal article" date="2023" name="IMA Fungus">
        <title>Comparative genomic study of the Penicillium genus elucidates a diverse pangenome and 15 lateral gene transfer events.</title>
        <authorList>
            <person name="Petersen C."/>
            <person name="Sorensen T."/>
            <person name="Nielsen M.R."/>
            <person name="Sondergaard T.E."/>
            <person name="Sorensen J.L."/>
            <person name="Fitzpatrick D.A."/>
            <person name="Frisvad J.C."/>
            <person name="Nielsen K.L."/>
        </authorList>
    </citation>
    <scope>NUCLEOTIDE SEQUENCE</scope>
    <source>
        <strain evidence="1">IBT 17514</strain>
    </source>
</reference>
<dbReference type="Proteomes" id="UP001215712">
    <property type="component" value="Unassembled WGS sequence"/>
</dbReference>
<dbReference type="InterPro" id="IPR021858">
    <property type="entry name" value="Fun_TF"/>
</dbReference>
<gene>
    <name evidence="1" type="ORF">N7493_006917</name>
</gene>
<comment type="caution">
    <text evidence="1">The sequence shown here is derived from an EMBL/GenBank/DDBJ whole genome shotgun (WGS) entry which is preliminary data.</text>
</comment>
<dbReference type="Pfam" id="PF11951">
    <property type="entry name" value="Fungal_trans_2"/>
    <property type="match status" value="1"/>
</dbReference>
<evidence type="ECO:0000313" key="1">
    <source>
        <dbReference type="EMBL" id="KAJ5720039.1"/>
    </source>
</evidence>
<protein>
    <submittedName>
        <fullName evidence="1">Uncharacterized protein</fullName>
    </submittedName>
</protein>
<reference evidence="1" key="2">
    <citation type="submission" date="2023-01" db="EMBL/GenBank/DDBJ databases">
        <authorList>
            <person name="Petersen C."/>
        </authorList>
    </citation>
    <scope>NUCLEOTIDE SEQUENCE</scope>
    <source>
        <strain evidence="1">IBT 17514</strain>
    </source>
</reference>
<dbReference type="EMBL" id="JAQJAN010000009">
    <property type="protein sequence ID" value="KAJ5720039.1"/>
    <property type="molecule type" value="Genomic_DNA"/>
</dbReference>
<proteinExistence type="predicted"/>